<dbReference type="PANTHER" id="PTHR12992:SF11">
    <property type="entry name" value="MITOCHONDRIAL COENZYME A DIPHOSPHATASE NUDT8"/>
    <property type="match status" value="1"/>
</dbReference>
<comment type="cofactor">
    <cofactor evidence="1">
        <name>Mn(2+)</name>
        <dbReference type="ChEBI" id="CHEBI:29035"/>
    </cofactor>
</comment>
<dbReference type="InterPro" id="IPR000086">
    <property type="entry name" value="NUDIX_hydrolase_dom"/>
</dbReference>
<reference evidence="8" key="1">
    <citation type="submission" date="2020-02" db="EMBL/GenBank/DDBJ databases">
        <title>Bacillus sedimentmangrovi sp. nov., isolated from sediment of the mangrove ecosystem.</title>
        <authorList>
            <person name="Liu G."/>
        </authorList>
    </citation>
    <scope>NUCLEOTIDE SEQUENCE [LARGE SCALE GENOMIC DNA]</scope>
    <source>
        <strain evidence="8">SgZ-7</strain>
    </source>
</reference>
<evidence type="ECO:0000256" key="6">
    <source>
        <dbReference type="ARBA" id="ARBA00023211"/>
    </source>
</evidence>
<name>A0A6B3TTC5_9BACI</name>
<dbReference type="CDD" id="cd03426">
    <property type="entry name" value="NUDIX_CoAse_Nudt7"/>
    <property type="match status" value="1"/>
</dbReference>
<accession>A0A6B3TTC5</accession>
<dbReference type="Pfam" id="PF00293">
    <property type="entry name" value="NUDIX"/>
    <property type="match status" value="1"/>
</dbReference>
<evidence type="ECO:0000313" key="9">
    <source>
        <dbReference type="Proteomes" id="UP000481621"/>
    </source>
</evidence>
<proteinExistence type="predicted"/>
<dbReference type="PANTHER" id="PTHR12992">
    <property type="entry name" value="NUDIX HYDROLASE"/>
    <property type="match status" value="1"/>
</dbReference>
<evidence type="ECO:0000313" key="8">
    <source>
        <dbReference type="EMBL" id="NEX80093.1"/>
    </source>
</evidence>
<evidence type="ECO:0000259" key="7">
    <source>
        <dbReference type="PROSITE" id="PS51462"/>
    </source>
</evidence>
<evidence type="ECO:0000256" key="2">
    <source>
        <dbReference type="ARBA" id="ARBA00001946"/>
    </source>
</evidence>
<gene>
    <name evidence="8" type="ORF">G4Z05_14625</name>
</gene>
<dbReference type="SUPFAM" id="SSF55811">
    <property type="entry name" value="Nudix"/>
    <property type="match status" value="1"/>
</dbReference>
<keyword evidence="6" id="KW-0464">Manganese</keyword>
<dbReference type="Gene3D" id="3.90.79.10">
    <property type="entry name" value="Nucleoside Triphosphate Pyrophosphohydrolase"/>
    <property type="match status" value="1"/>
</dbReference>
<organism evidence="8 9">
    <name type="scientific">Neobacillus thermocopriae</name>
    <dbReference type="NCBI Taxonomy" id="1215031"/>
    <lineage>
        <taxon>Bacteria</taxon>
        <taxon>Bacillati</taxon>
        <taxon>Bacillota</taxon>
        <taxon>Bacilli</taxon>
        <taxon>Bacillales</taxon>
        <taxon>Bacillaceae</taxon>
        <taxon>Neobacillus</taxon>
    </lineage>
</organism>
<dbReference type="GO" id="GO:0046872">
    <property type="term" value="F:metal ion binding"/>
    <property type="evidence" value="ECO:0007669"/>
    <property type="project" value="UniProtKB-KW"/>
</dbReference>
<comment type="cofactor">
    <cofactor evidence="2">
        <name>Mg(2+)</name>
        <dbReference type="ChEBI" id="CHEBI:18420"/>
    </cofactor>
</comment>
<evidence type="ECO:0000256" key="5">
    <source>
        <dbReference type="ARBA" id="ARBA00022842"/>
    </source>
</evidence>
<protein>
    <submittedName>
        <fullName evidence="8">CoA pyrophosphatase</fullName>
    </submittedName>
</protein>
<feature type="domain" description="Nudix hydrolase" evidence="7">
    <location>
        <begin position="23"/>
        <end position="160"/>
    </location>
</feature>
<evidence type="ECO:0000256" key="3">
    <source>
        <dbReference type="ARBA" id="ARBA00022723"/>
    </source>
</evidence>
<dbReference type="Proteomes" id="UP000481621">
    <property type="component" value="Unassembled WGS sequence"/>
</dbReference>
<dbReference type="InterPro" id="IPR015797">
    <property type="entry name" value="NUDIX_hydrolase-like_dom_sf"/>
</dbReference>
<comment type="caution">
    <text evidence="8">The sequence shown here is derived from an EMBL/GenBank/DDBJ whole genome shotgun (WGS) entry which is preliminary data.</text>
</comment>
<sequence>MEREWILTKLAAHTPDILGHKHFSKYAVLVPLIQKNNDIHVLFEVRSLQLKRQPGEICFPGGKMDPRDKDEKTAAIRETKEELGISEKDISEIYPLDYMISPFGMMIYPYVGFLHAPGNIQPNPSEVEEVFTIPLPYFLENKPEIYQVEFKIEPEENFPFELITGGKNYKWRPRVMEEYFFKFEDKVIWGLTARILSNFIEIIKE</sequence>
<keyword evidence="9" id="KW-1185">Reference proteome</keyword>
<keyword evidence="5" id="KW-0460">Magnesium</keyword>
<evidence type="ECO:0000256" key="1">
    <source>
        <dbReference type="ARBA" id="ARBA00001936"/>
    </source>
</evidence>
<dbReference type="RefSeq" id="WP_163252558.1">
    <property type="nucleotide sequence ID" value="NZ_JAAIUV010000029.1"/>
</dbReference>
<dbReference type="InterPro" id="IPR045121">
    <property type="entry name" value="CoAse"/>
</dbReference>
<dbReference type="AlphaFoldDB" id="A0A6B3TTC5"/>
<dbReference type="GO" id="GO:0010945">
    <property type="term" value="F:coenzyme A diphosphatase activity"/>
    <property type="evidence" value="ECO:0007669"/>
    <property type="project" value="InterPro"/>
</dbReference>
<evidence type="ECO:0000256" key="4">
    <source>
        <dbReference type="ARBA" id="ARBA00022801"/>
    </source>
</evidence>
<dbReference type="PROSITE" id="PS51462">
    <property type="entry name" value="NUDIX"/>
    <property type="match status" value="1"/>
</dbReference>
<dbReference type="EMBL" id="JAAIUV010000029">
    <property type="protein sequence ID" value="NEX80093.1"/>
    <property type="molecule type" value="Genomic_DNA"/>
</dbReference>
<keyword evidence="4" id="KW-0378">Hydrolase</keyword>
<keyword evidence="3" id="KW-0479">Metal-binding</keyword>